<evidence type="ECO:0000256" key="9">
    <source>
        <dbReference type="ARBA" id="ARBA00023136"/>
    </source>
</evidence>
<keyword evidence="8 10" id="KW-1133">Transmembrane helix</keyword>
<keyword evidence="6 10" id="KW-0812">Transmembrane</keyword>
<keyword evidence="4" id="KW-1003">Cell membrane</keyword>
<sequence length="311" mass="34530">MIGPGIQSNQGVALITVLLVVTMATTAAVAMSSRQHLDIRRTENTLFIGQASEYLYGVELWSKQILAKDLKDNKTDDTTEAWATRLPPLPVEGGYVTGYLEDLQGRINLNNLQQTGATGTREQARLKRLLAQLEINEGVVNLLLDWIDADQEARFPEGAEDGYYLGLQPPYRSANRLLQSSSELMLLKDMTQAQVNKLEPFISTLPQNTDININTASIEVLMSLADDLSADELQLLIKKREDKAYEKVEDFLAEKAFATKTITTDGLSVSSNYFILHAEAGIGTLKQFRTCLFERNQKGGIKTLMRSEGVI</sequence>
<dbReference type="Gene3D" id="1.10.40.60">
    <property type="entry name" value="EpsJ-like"/>
    <property type="match status" value="2"/>
</dbReference>
<keyword evidence="5" id="KW-0997">Cell inner membrane</keyword>
<dbReference type="NCBIfam" id="NF037980">
    <property type="entry name" value="T2SS_GspK"/>
    <property type="match status" value="1"/>
</dbReference>
<evidence type="ECO:0000256" key="2">
    <source>
        <dbReference type="ARBA" id="ARBA00007246"/>
    </source>
</evidence>
<organism evidence="13">
    <name type="scientific">hydrothermal vent metagenome</name>
    <dbReference type="NCBI Taxonomy" id="652676"/>
    <lineage>
        <taxon>unclassified sequences</taxon>
        <taxon>metagenomes</taxon>
        <taxon>ecological metagenomes</taxon>
    </lineage>
</organism>
<gene>
    <name evidence="13" type="ORF">MNBD_GAMMA25-1013</name>
</gene>
<evidence type="ECO:0000256" key="7">
    <source>
        <dbReference type="ARBA" id="ARBA00022927"/>
    </source>
</evidence>
<feature type="domain" description="T2SS protein K first SAM-like" evidence="12">
    <location>
        <begin position="105"/>
        <end position="207"/>
    </location>
</feature>
<dbReference type="GO" id="GO:0005886">
    <property type="term" value="C:plasma membrane"/>
    <property type="evidence" value="ECO:0007669"/>
    <property type="project" value="UniProtKB-SubCell"/>
</dbReference>
<name>A0A3B1B5Q4_9ZZZZ</name>
<evidence type="ECO:0000313" key="13">
    <source>
        <dbReference type="EMBL" id="VAX11512.1"/>
    </source>
</evidence>
<dbReference type="InterPro" id="IPR038072">
    <property type="entry name" value="GspK_central_sf"/>
</dbReference>
<keyword evidence="7" id="KW-0653">Protein transport</keyword>
<dbReference type="InterPro" id="IPR045584">
    <property type="entry name" value="Pilin-like"/>
</dbReference>
<dbReference type="InterPro" id="IPR049179">
    <property type="entry name" value="T2SSK_SAM-like_2nd"/>
</dbReference>
<proteinExistence type="inferred from homology"/>
<evidence type="ECO:0000256" key="1">
    <source>
        <dbReference type="ARBA" id="ARBA00004533"/>
    </source>
</evidence>
<dbReference type="PIRSF" id="PIRSF002786">
    <property type="entry name" value="XcpX"/>
    <property type="match status" value="1"/>
</dbReference>
<evidence type="ECO:0000256" key="10">
    <source>
        <dbReference type="SAM" id="Phobius"/>
    </source>
</evidence>
<evidence type="ECO:0000259" key="12">
    <source>
        <dbReference type="Pfam" id="PF21687"/>
    </source>
</evidence>
<comment type="subcellular location">
    <subcellularLocation>
        <location evidence="1">Cell inner membrane</location>
    </subcellularLocation>
</comment>
<feature type="domain" description="T2SS protein K second SAM-like" evidence="11">
    <location>
        <begin position="211"/>
        <end position="269"/>
    </location>
</feature>
<dbReference type="SUPFAM" id="SSF54523">
    <property type="entry name" value="Pili subunits"/>
    <property type="match status" value="1"/>
</dbReference>
<dbReference type="InterPro" id="IPR005628">
    <property type="entry name" value="GspK"/>
</dbReference>
<feature type="transmembrane region" description="Helical" evidence="10">
    <location>
        <begin position="12"/>
        <end position="31"/>
    </location>
</feature>
<dbReference type="PANTHER" id="PTHR38831">
    <property type="entry name" value="TYPE II SECRETION SYSTEM PROTEIN K"/>
    <property type="match status" value="1"/>
</dbReference>
<evidence type="ECO:0000256" key="6">
    <source>
        <dbReference type="ARBA" id="ARBA00022692"/>
    </source>
</evidence>
<dbReference type="SUPFAM" id="SSF158544">
    <property type="entry name" value="GspK insert domain-like"/>
    <property type="match status" value="1"/>
</dbReference>
<evidence type="ECO:0000256" key="8">
    <source>
        <dbReference type="ARBA" id="ARBA00022989"/>
    </source>
</evidence>
<comment type="similarity">
    <text evidence="2">Belongs to the GSP K family.</text>
</comment>
<evidence type="ECO:0000256" key="4">
    <source>
        <dbReference type="ARBA" id="ARBA00022475"/>
    </source>
</evidence>
<dbReference type="PANTHER" id="PTHR38831:SF1">
    <property type="entry name" value="TYPE II SECRETION SYSTEM PROTEIN K-RELATED"/>
    <property type="match status" value="1"/>
</dbReference>
<keyword evidence="9 10" id="KW-0472">Membrane</keyword>
<dbReference type="Gene3D" id="3.30.1300.30">
    <property type="entry name" value="GSPII I/J protein-like"/>
    <property type="match status" value="1"/>
</dbReference>
<evidence type="ECO:0000256" key="5">
    <source>
        <dbReference type="ARBA" id="ARBA00022519"/>
    </source>
</evidence>
<keyword evidence="3" id="KW-0813">Transport</keyword>
<protein>
    <submittedName>
        <fullName evidence="13">General secretion pathway protein K</fullName>
    </submittedName>
</protein>
<evidence type="ECO:0000259" key="11">
    <source>
        <dbReference type="Pfam" id="PF03934"/>
    </source>
</evidence>
<accession>A0A3B1B5Q4</accession>
<evidence type="ECO:0000256" key="3">
    <source>
        <dbReference type="ARBA" id="ARBA00022448"/>
    </source>
</evidence>
<reference evidence="13" key="1">
    <citation type="submission" date="2018-06" db="EMBL/GenBank/DDBJ databases">
        <authorList>
            <person name="Zhirakovskaya E."/>
        </authorList>
    </citation>
    <scope>NUCLEOTIDE SEQUENCE</scope>
</reference>
<dbReference type="Pfam" id="PF21687">
    <property type="entry name" value="T2SSK_1st"/>
    <property type="match status" value="1"/>
</dbReference>
<dbReference type="InterPro" id="IPR049031">
    <property type="entry name" value="T2SSK_SAM-like_1st"/>
</dbReference>
<dbReference type="AlphaFoldDB" id="A0A3B1B5Q4"/>
<dbReference type="GO" id="GO:0009306">
    <property type="term" value="P:protein secretion"/>
    <property type="evidence" value="ECO:0007669"/>
    <property type="project" value="InterPro"/>
</dbReference>
<dbReference type="Pfam" id="PF03934">
    <property type="entry name" value="T2SSK"/>
    <property type="match status" value="1"/>
</dbReference>
<dbReference type="EMBL" id="UOFY01000069">
    <property type="protein sequence ID" value="VAX11512.1"/>
    <property type="molecule type" value="Genomic_DNA"/>
</dbReference>